<evidence type="ECO:0000313" key="10">
    <source>
        <dbReference type="EMBL" id="SEG93097.1"/>
    </source>
</evidence>
<feature type="transmembrane region" description="Helical" evidence="8">
    <location>
        <begin position="186"/>
        <end position="214"/>
    </location>
</feature>
<dbReference type="InterPro" id="IPR000731">
    <property type="entry name" value="SSD"/>
</dbReference>
<keyword evidence="4 8" id="KW-0812">Transmembrane</keyword>
<dbReference type="EMBL" id="FNVU01000027">
    <property type="protein sequence ID" value="SEG93097.1"/>
    <property type="molecule type" value="Genomic_DNA"/>
</dbReference>
<dbReference type="Gene3D" id="1.20.1640.10">
    <property type="entry name" value="Multidrug efflux transporter AcrB transmembrane domain"/>
    <property type="match status" value="2"/>
</dbReference>
<dbReference type="GO" id="GO:0005886">
    <property type="term" value="C:plasma membrane"/>
    <property type="evidence" value="ECO:0007669"/>
    <property type="project" value="UniProtKB-SubCell"/>
</dbReference>
<dbReference type="Proteomes" id="UP000236754">
    <property type="component" value="Unassembled WGS sequence"/>
</dbReference>
<feature type="domain" description="SSD" evidence="9">
    <location>
        <begin position="197"/>
        <end position="328"/>
    </location>
</feature>
<keyword evidence="11" id="KW-1185">Reference proteome</keyword>
<evidence type="ECO:0000259" key="9">
    <source>
        <dbReference type="PROSITE" id="PS50156"/>
    </source>
</evidence>
<reference evidence="10 11" key="1">
    <citation type="submission" date="2016-10" db="EMBL/GenBank/DDBJ databases">
        <authorList>
            <person name="de Groot N.N."/>
        </authorList>
    </citation>
    <scope>NUCLEOTIDE SEQUENCE [LARGE SCALE GENOMIC DNA]</scope>
    <source>
        <strain evidence="10 11">CGMCC 4.2023</strain>
    </source>
</reference>
<evidence type="ECO:0000256" key="5">
    <source>
        <dbReference type="ARBA" id="ARBA00022989"/>
    </source>
</evidence>
<comment type="similarity">
    <text evidence="2">Belongs to the resistance-nodulation-cell division (RND) (TC 2.A.6) family. MmpL subfamily.</text>
</comment>
<feature type="transmembrane region" description="Helical" evidence="8">
    <location>
        <begin position="665"/>
        <end position="688"/>
    </location>
</feature>
<dbReference type="OrthoDB" id="7051771at2"/>
<evidence type="ECO:0000256" key="6">
    <source>
        <dbReference type="ARBA" id="ARBA00023136"/>
    </source>
</evidence>
<feature type="transmembrane region" description="Helical" evidence="8">
    <location>
        <begin position="643"/>
        <end position="659"/>
    </location>
</feature>
<evidence type="ECO:0000256" key="1">
    <source>
        <dbReference type="ARBA" id="ARBA00004651"/>
    </source>
</evidence>
<dbReference type="PANTHER" id="PTHR33406">
    <property type="entry name" value="MEMBRANE PROTEIN MJ1562-RELATED"/>
    <property type="match status" value="1"/>
</dbReference>
<dbReference type="AlphaFoldDB" id="A0A1H6E629"/>
<dbReference type="PANTHER" id="PTHR33406:SF11">
    <property type="entry name" value="MEMBRANE PROTEIN SCO6666-RELATED"/>
    <property type="match status" value="1"/>
</dbReference>
<feature type="region of interest" description="Disordered" evidence="7">
    <location>
        <begin position="454"/>
        <end position="475"/>
    </location>
</feature>
<dbReference type="Pfam" id="PF03176">
    <property type="entry name" value="MMPL"/>
    <property type="match status" value="2"/>
</dbReference>
<evidence type="ECO:0000256" key="3">
    <source>
        <dbReference type="ARBA" id="ARBA00022475"/>
    </source>
</evidence>
<feature type="transmembrane region" description="Helical" evidence="8">
    <location>
        <begin position="15"/>
        <end position="35"/>
    </location>
</feature>
<feature type="transmembrane region" description="Helical" evidence="8">
    <location>
        <begin position="364"/>
        <end position="382"/>
    </location>
</feature>
<feature type="transmembrane region" description="Helical" evidence="8">
    <location>
        <begin position="558"/>
        <end position="576"/>
    </location>
</feature>
<feature type="transmembrane region" description="Helical" evidence="8">
    <location>
        <begin position="532"/>
        <end position="551"/>
    </location>
</feature>
<proteinExistence type="inferred from homology"/>
<feature type="transmembrane region" description="Helical" evidence="8">
    <location>
        <begin position="596"/>
        <end position="614"/>
    </location>
</feature>
<organism evidence="10 11">
    <name type="scientific">Actinacidiphila yanglinensis</name>
    <dbReference type="NCBI Taxonomy" id="310779"/>
    <lineage>
        <taxon>Bacteria</taxon>
        <taxon>Bacillati</taxon>
        <taxon>Actinomycetota</taxon>
        <taxon>Actinomycetes</taxon>
        <taxon>Kitasatosporales</taxon>
        <taxon>Streptomycetaceae</taxon>
        <taxon>Actinacidiphila</taxon>
    </lineage>
</organism>
<keyword evidence="6 8" id="KW-0472">Membrane</keyword>
<gene>
    <name evidence="10" type="ORF">SAMN05216223_12723</name>
</gene>
<feature type="transmembrane region" description="Helical" evidence="8">
    <location>
        <begin position="305"/>
        <end position="329"/>
    </location>
</feature>
<comment type="subcellular location">
    <subcellularLocation>
        <location evidence="1">Cell membrane</location>
        <topology evidence="1">Multi-pass membrane protein</topology>
    </subcellularLocation>
</comment>
<dbReference type="InterPro" id="IPR004869">
    <property type="entry name" value="MMPL_dom"/>
</dbReference>
<dbReference type="SUPFAM" id="SSF82866">
    <property type="entry name" value="Multidrug efflux transporter AcrB transmembrane domain"/>
    <property type="match status" value="2"/>
</dbReference>
<sequence>MLGRIVRLALTRTRLVLILSAVAVVVMGAVGVGAFGKLESGGFDDPSAPSSRAKSLIDREFGGEADLVLLVTPDGGPQSAAATRAGRALTADLKHEPTVDEVTSYWDAPSAGLTSKDGRKVLVLAHIKGNDNQTADRTKTITDRYTGERGAITVQAGGAVAVSNDVDSQVTKDLATAESIAVPVTLILLVLVFGSFVAALLPLVIGVIAVMGTFAELDIIGSFTDVSVFAINITTALGLGLGIDYALLIVNRFREHLADGISVPDALERTVRSAGRTIVFSSSTVAAAMAALLVFPQYFLRSFAYAGIGVVVIAATSAVVVIPALLAALGQKVNAGRLPGSSTVRRSDAPLWGRIATAAMRKPAFTALPALVILLALASPLLKVTFGSPDERVLPTTAQSRIATESLDRDFASNDSAALQLVTKGAVGKDALGGYAARLSRLPGVAQVEASTGTYTAGARKAPSPQDAALSRPRGERLTVAKSPGLSSGSAQTLVRSVRALPAPAGASVLVGGSDAELVDAKHAIASRLPLAIGWIVATTFVLLFLFTGSVVQPLRALVLNSVSLCAAIGAMVWVFQDGHLSGLLGFTPMPMDTSMTVLMFCVAFGLSMDYEVFVTSRIKELHDAGADTASAVAGGLSRTGRLVTMAAVLLGASFFAFGTGKVSFIQMFGLGSGLAILIDAVAVRGILVPAAMRLLGRAAWYAPGPLRRLHARAGLSDADPADLPPQPAAVPTGV</sequence>
<dbReference type="RefSeq" id="WP_103890493.1">
    <property type="nucleotide sequence ID" value="NZ_FNVU01000027.1"/>
</dbReference>
<evidence type="ECO:0000256" key="8">
    <source>
        <dbReference type="SAM" id="Phobius"/>
    </source>
</evidence>
<feature type="transmembrane region" description="Helical" evidence="8">
    <location>
        <begin position="278"/>
        <end position="299"/>
    </location>
</feature>
<dbReference type="InterPro" id="IPR050545">
    <property type="entry name" value="Mycobact_MmpL"/>
</dbReference>
<protein>
    <submittedName>
        <fullName evidence="10">Putative drug exporter of the RND superfamily</fullName>
    </submittedName>
</protein>
<keyword evidence="5 8" id="KW-1133">Transmembrane helix</keyword>
<evidence type="ECO:0000313" key="11">
    <source>
        <dbReference type="Proteomes" id="UP000236754"/>
    </source>
</evidence>
<name>A0A1H6E629_9ACTN</name>
<evidence type="ECO:0000256" key="4">
    <source>
        <dbReference type="ARBA" id="ARBA00022692"/>
    </source>
</evidence>
<feature type="transmembrane region" description="Helical" evidence="8">
    <location>
        <begin position="226"/>
        <end position="248"/>
    </location>
</feature>
<keyword evidence="3" id="KW-1003">Cell membrane</keyword>
<dbReference type="PROSITE" id="PS50156">
    <property type="entry name" value="SSD"/>
    <property type="match status" value="1"/>
</dbReference>
<accession>A0A1H6E629</accession>
<evidence type="ECO:0000256" key="2">
    <source>
        <dbReference type="ARBA" id="ARBA00010157"/>
    </source>
</evidence>
<evidence type="ECO:0000256" key="7">
    <source>
        <dbReference type="SAM" id="MobiDB-lite"/>
    </source>
</evidence>